<sequence length="383" mass="43693">MYREGDTLKKYATHIHGKKLIFLILSYAFVVIVAASIVTSLLHTMKSYYANQWFGKVSMQGFVQMLESENHYFAFDYFKTNKRESVGNLIFSIATDLKIQDLRTFVGKEVPGMSKYYSNIIVAGEGTDYTNIPNESSVPIEEVTKEREVAKDKVTEADKKNPVQKNKSDVKGEKAVYIYHTHSWESFYPLLPGAKNPSSPDVNVSLLGERLKEQLEGQGIPVLHDKTNMGDLLANKKWKWYQAYTASHGYVKEALSQNKNIMFPIDIHRDDQRKNVTTKVINGKSYARLYFIIGMENKGRSNNEKIAKAINSYLDENYYGLSRGIFPKYKKDGNGVYNQDLSKNAMLIEVGGVDNTLEELYNTIDVLTEAFSKYYWDAEKVNG</sequence>
<proteinExistence type="predicted"/>
<organism evidence="2 3">
    <name type="scientific">Bacillus bingmayongensis</name>
    <dbReference type="NCBI Taxonomy" id="1150157"/>
    <lineage>
        <taxon>Bacteria</taxon>
        <taxon>Bacillati</taxon>
        <taxon>Bacillota</taxon>
        <taxon>Bacilli</taxon>
        <taxon>Bacillales</taxon>
        <taxon>Bacillaceae</taxon>
        <taxon>Bacillus</taxon>
    </lineage>
</organism>
<feature type="transmembrane region" description="Helical" evidence="1">
    <location>
        <begin position="20"/>
        <end position="42"/>
    </location>
</feature>
<evidence type="ECO:0000313" key="3">
    <source>
        <dbReference type="Proteomes" id="UP001291930"/>
    </source>
</evidence>
<dbReference type="Pfam" id="PF07454">
    <property type="entry name" value="SpoIIP"/>
    <property type="match status" value="1"/>
</dbReference>
<keyword evidence="3" id="KW-1185">Reference proteome</keyword>
<dbReference type="RefSeq" id="WP_207993379.1">
    <property type="nucleotide sequence ID" value="NZ_JAIKLI010000168.1"/>
</dbReference>
<dbReference type="EMBL" id="JAXOVW010000020">
    <property type="protein sequence ID" value="MDZ5607700.1"/>
    <property type="molecule type" value="Genomic_DNA"/>
</dbReference>
<comment type="caution">
    <text evidence="2">The sequence shown here is derived from an EMBL/GenBank/DDBJ whole genome shotgun (WGS) entry which is preliminary data.</text>
</comment>
<gene>
    <name evidence="2" type="ORF">U2I54_11480</name>
</gene>
<keyword evidence="1" id="KW-0472">Membrane</keyword>
<keyword evidence="1" id="KW-0812">Transmembrane</keyword>
<reference evidence="3" key="1">
    <citation type="submission" date="2023-11" db="EMBL/GenBank/DDBJ databases">
        <title>Genome Sequence of Bacillus pseudomycoides stain BUPM19.</title>
        <authorList>
            <person name="Farhat A."/>
        </authorList>
    </citation>
    <scope>NUCLEOTIDE SEQUENCE [LARGE SCALE GENOMIC DNA]</scope>
    <source>
        <strain evidence="3">BUPM19</strain>
    </source>
</reference>
<keyword evidence="1" id="KW-1133">Transmembrane helix</keyword>
<evidence type="ECO:0000256" key="1">
    <source>
        <dbReference type="SAM" id="Phobius"/>
    </source>
</evidence>
<dbReference type="Proteomes" id="UP001291930">
    <property type="component" value="Unassembled WGS sequence"/>
</dbReference>
<evidence type="ECO:0000313" key="2">
    <source>
        <dbReference type="EMBL" id="MDZ5607700.1"/>
    </source>
</evidence>
<dbReference type="SUPFAM" id="SSF53187">
    <property type="entry name" value="Zn-dependent exopeptidases"/>
    <property type="match status" value="1"/>
</dbReference>
<dbReference type="NCBIfam" id="TIGR02867">
    <property type="entry name" value="spore_II_P"/>
    <property type="match status" value="1"/>
</dbReference>
<name>A0ABU5JW87_9BACI</name>
<dbReference type="InterPro" id="IPR010897">
    <property type="entry name" value="Spore_II_P"/>
</dbReference>
<protein>
    <submittedName>
        <fullName evidence="2">Stage II sporulation protein P</fullName>
    </submittedName>
</protein>
<accession>A0ABU5JW87</accession>